<dbReference type="VEuPathDB" id="TriTrypDB:C3747_18g116"/>
<dbReference type="VEuPathDB" id="TriTrypDB:TcBrA4_0084960"/>
<evidence type="ECO:0000313" key="2">
    <source>
        <dbReference type="Proteomes" id="UP000246078"/>
    </source>
</evidence>
<dbReference type="AlphaFoldDB" id="A0A2V2XBG7"/>
<dbReference type="VEuPathDB" id="TriTrypDB:TcCL_NonESM06883"/>
<dbReference type="VEuPathDB" id="TriTrypDB:TcG_08702"/>
<name>A0A2V2XBG7_TRYCR</name>
<dbReference type="OMA" id="FKQRDWY"/>
<comment type="caution">
    <text evidence="1">The sequence shown here is derived from an EMBL/GenBank/DDBJ whole genome shotgun (WGS) entry which is preliminary data.</text>
</comment>
<accession>A0A2V2XBG7</accession>
<dbReference type="VEuPathDB" id="TriTrypDB:BCY84_18670"/>
<dbReference type="EMBL" id="PRFC01000018">
    <property type="protein sequence ID" value="PWV17493.1"/>
    <property type="molecule type" value="Genomic_DNA"/>
</dbReference>
<dbReference type="VEuPathDB" id="TriTrypDB:ECC02_001061"/>
<reference evidence="1 2" key="1">
    <citation type="journal article" date="2018" name="Microb. Genom.">
        <title>Expanding an expanded genome: long-read sequencing of Trypanosoma cruzi.</title>
        <authorList>
            <person name="Berna L."/>
            <person name="Rodriguez M."/>
            <person name="Chiribao M.L."/>
            <person name="Parodi-Talice A."/>
            <person name="Pita S."/>
            <person name="Rijo G."/>
            <person name="Alvarez-Valin F."/>
            <person name="Robello C."/>
        </authorList>
    </citation>
    <scope>NUCLEOTIDE SEQUENCE [LARGE SCALE GENOMIC DNA]</scope>
    <source>
        <strain evidence="1 2">TCC</strain>
    </source>
</reference>
<gene>
    <name evidence="1" type="ORF">C3747_18g116</name>
</gene>
<dbReference type="VEuPathDB" id="TriTrypDB:TCDM_00421"/>
<dbReference type="VEuPathDB" id="TriTrypDB:TCSYLVIO_006130"/>
<evidence type="ECO:0000313" key="1">
    <source>
        <dbReference type="EMBL" id="PWV17493.1"/>
    </source>
</evidence>
<dbReference type="VEuPathDB" id="TriTrypDB:C4B63_4g143"/>
<dbReference type="VEuPathDB" id="TriTrypDB:Tc_MARK_4836"/>
<dbReference type="OrthoDB" id="271721at2759"/>
<sequence length="466" mass="50539">MIHPKLLASQELSLRRITVQQQGFTPPFAGNDANNMSAPINSANASVCSASVPRQSSVRSELTSPSTFNSTGSNFSSIPLNKTVSSSLDPITAGGTNSTAPASIALPKIRVRPEWESALANANPFVFSGQKLHGSQLSTRRRVTVRYVADQYDRQWIAQRETPSNSVATKGKTGSIDCSTTPSISFLSSSSSSSLRHKISLSLLEELITAFEVGSYGNPEIPVQRQPVSSFNSVLATGADASVVEEVRQYWLGKRQALGGNIPCIPSLHINVQEDNQVSLCHNDILQLCPLPFNHRDWSIAVLQRRIPNVSEVKLAEADMEVVKTEETGSVGRKRRRCDTDKAMSDELFSAKMMNEETAAKKERHALVSSALKVARAVLEREEKKLVHTHLTLYELALLRQAAMEGYDSLETGVSTSACTPWASDEALQEDWMDEDEVGTGIYNGVGSGLVAAAVESVMAIDRGSC</sequence>
<protein>
    <submittedName>
        <fullName evidence="1">Uncharacterized protein</fullName>
    </submittedName>
</protein>
<dbReference type="Proteomes" id="UP000246078">
    <property type="component" value="Unassembled WGS sequence"/>
</dbReference>
<dbReference type="VEuPathDB" id="TriTrypDB:TcCLB.506525.30"/>
<proteinExistence type="predicted"/>
<dbReference type="VEuPathDB" id="TriTrypDB:TcCLB.511283.30"/>
<organism evidence="1 2">
    <name type="scientific">Trypanosoma cruzi</name>
    <dbReference type="NCBI Taxonomy" id="5693"/>
    <lineage>
        <taxon>Eukaryota</taxon>
        <taxon>Discoba</taxon>
        <taxon>Euglenozoa</taxon>
        <taxon>Kinetoplastea</taxon>
        <taxon>Metakinetoplastina</taxon>
        <taxon>Trypanosomatida</taxon>
        <taxon>Trypanosomatidae</taxon>
        <taxon>Trypanosoma</taxon>
        <taxon>Schizotrypanum</taxon>
    </lineage>
</organism>